<protein>
    <submittedName>
        <fullName evidence="2">Uncharacterized protein</fullName>
    </submittedName>
</protein>
<accession>A0A0A9FQW9</accession>
<evidence type="ECO:0000313" key="2">
    <source>
        <dbReference type="EMBL" id="JAE10708.1"/>
    </source>
</evidence>
<dbReference type="EMBL" id="GBRH01187188">
    <property type="protein sequence ID" value="JAE10708.1"/>
    <property type="molecule type" value="Transcribed_RNA"/>
</dbReference>
<name>A0A0A9FQW9_ARUDO</name>
<reference evidence="2" key="2">
    <citation type="journal article" date="2015" name="Data Brief">
        <title>Shoot transcriptome of the giant reed, Arundo donax.</title>
        <authorList>
            <person name="Barrero R.A."/>
            <person name="Guerrero F.D."/>
            <person name="Moolhuijzen P."/>
            <person name="Goolsby J.A."/>
            <person name="Tidwell J."/>
            <person name="Bellgard S.E."/>
            <person name="Bellgard M.I."/>
        </authorList>
    </citation>
    <scope>NUCLEOTIDE SEQUENCE</scope>
    <source>
        <tissue evidence="2">Shoot tissue taken approximately 20 cm above the soil surface</tissue>
    </source>
</reference>
<organism evidence="2">
    <name type="scientific">Arundo donax</name>
    <name type="common">Giant reed</name>
    <name type="synonym">Donax arundinaceus</name>
    <dbReference type="NCBI Taxonomy" id="35708"/>
    <lineage>
        <taxon>Eukaryota</taxon>
        <taxon>Viridiplantae</taxon>
        <taxon>Streptophyta</taxon>
        <taxon>Embryophyta</taxon>
        <taxon>Tracheophyta</taxon>
        <taxon>Spermatophyta</taxon>
        <taxon>Magnoliopsida</taxon>
        <taxon>Liliopsida</taxon>
        <taxon>Poales</taxon>
        <taxon>Poaceae</taxon>
        <taxon>PACMAD clade</taxon>
        <taxon>Arundinoideae</taxon>
        <taxon>Arundineae</taxon>
        <taxon>Arundo</taxon>
    </lineage>
</organism>
<evidence type="ECO:0000256" key="1">
    <source>
        <dbReference type="SAM" id="MobiDB-lite"/>
    </source>
</evidence>
<proteinExistence type="predicted"/>
<dbReference type="AlphaFoldDB" id="A0A0A9FQW9"/>
<sequence>MEAATWVSDPGFSSACRTTPGVARSCCRGLSAPSPKPTTPSSPCTSSEEGGGRRGCRRRTPSSSTC</sequence>
<reference evidence="2" key="1">
    <citation type="submission" date="2014-09" db="EMBL/GenBank/DDBJ databases">
        <authorList>
            <person name="Magalhaes I.L.F."/>
            <person name="Oliveira U."/>
            <person name="Santos F.R."/>
            <person name="Vidigal T.H.D.A."/>
            <person name="Brescovit A.D."/>
            <person name="Santos A.J."/>
        </authorList>
    </citation>
    <scope>NUCLEOTIDE SEQUENCE</scope>
    <source>
        <tissue evidence="2">Shoot tissue taken approximately 20 cm above the soil surface</tissue>
    </source>
</reference>
<feature type="region of interest" description="Disordered" evidence="1">
    <location>
        <begin position="27"/>
        <end position="66"/>
    </location>
</feature>